<dbReference type="AlphaFoldDB" id="A0A1B2RBY4"/>
<dbReference type="RefSeq" id="WP_172688295.1">
    <property type="nucleotide sequence ID" value="NZ_KX156773.1"/>
</dbReference>
<dbReference type="EMBL" id="KX156773">
    <property type="protein sequence ID" value="AOB42036.1"/>
    <property type="molecule type" value="Genomic_DNA"/>
</dbReference>
<sequence>MTIEKNQPGGHQFITASGDKIAVDHRTIGHVMLVGSDKPETMISKLNAAELAELEKWTTAQTGSPVNLLRWPGWAEALRRHIAESKAGGNNA</sequence>
<keyword evidence="1" id="KW-0614">Plasmid</keyword>
<evidence type="ECO:0000313" key="1">
    <source>
        <dbReference type="EMBL" id="AOB42036.1"/>
    </source>
</evidence>
<accession>A0A1B2RBY4</accession>
<reference evidence="1" key="1">
    <citation type="submission" date="2016-04" db="EMBL/GenBank/DDBJ databases">
        <title>Characterization of the 'ancient' IncA/C plasmids R16a and IP40a and their rearrangements using Oxford Nanopore MinION sequencer device.</title>
        <authorList>
            <person name="Szabo M."/>
            <person name="Wilk T."/>
            <person name="Nagy T."/>
            <person name="Farkas T."/>
            <person name="Hegyi A."/>
            <person name="Olasz F."/>
            <person name="Kiss J."/>
        </authorList>
    </citation>
    <scope>NUCLEOTIDE SEQUENCE</scope>
    <source>
        <strain evidence="1">K-12</strain>
        <plasmid evidence="1">R16a</plasmid>
    </source>
</reference>
<proteinExistence type="predicted"/>
<organism evidence="1">
    <name type="scientific">Escherichia coli</name>
    <dbReference type="NCBI Taxonomy" id="562"/>
    <lineage>
        <taxon>Bacteria</taxon>
        <taxon>Pseudomonadati</taxon>
        <taxon>Pseudomonadota</taxon>
        <taxon>Gammaproteobacteria</taxon>
        <taxon>Enterobacterales</taxon>
        <taxon>Enterobacteriaceae</taxon>
        <taxon>Escherichia</taxon>
    </lineage>
</organism>
<name>A0A1B2RBY4_ECOLX</name>
<protein>
    <submittedName>
        <fullName evidence="1">Uncharacterized protein</fullName>
    </submittedName>
</protein>
<geneLocation type="plasmid" evidence="1">
    <name>R16a</name>
</geneLocation>